<gene>
    <name evidence="2" type="ORF">GTW20_01905</name>
</gene>
<dbReference type="InterPro" id="IPR037119">
    <property type="entry name" value="Haem_oxidase_HugZ-like_sf"/>
</dbReference>
<dbReference type="RefSeq" id="WP_161112302.1">
    <property type="nucleotide sequence ID" value="NZ_JBIAHT010000013.1"/>
</dbReference>
<protein>
    <submittedName>
        <fullName evidence="2">DUF2470 domain-containing protein</fullName>
    </submittedName>
</protein>
<dbReference type="Proteomes" id="UP000467124">
    <property type="component" value="Unassembled WGS sequence"/>
</dbReference>
<dbReference type="SUPFAM" id="SSF50475">
    <property type="entry name" value="FMN-binding split barrel"/>
    <property type="match status" value="1"/>
</dbReference>
<proteinExistence type="predicted"/>
<reference evidence="2 3" key="1">
    <citation type="journal article" date="2019" name="Nat. Commun.">
        <title>The antimicrobial potential of Streptomyces from insect microbiomes.</title>
        <authorList>
            <person name="Chevrette M.G."/>
            <person name="Carlson C.M."/>
            <person name="Ortega H.E."/>
            <person name="Thomas C."/>
            <person name="Ananiev G.E."/>
            <person name="Barns K.J."/>
            <person name="Book A.J."/>
            <person name="Cagnazzo J."/>
            <person name="Carlos C."/>
            <person name="Flanigan W."/>
            <person name="Grubbs K.J."/>
            <person name="Horn H.A."/>
            <person name="Hoffmann F.M."/>
            <person name="Klassen J.L."/>
            <person name="Knack J.J."/>
            <person name="Lewin G.R."/>
            <person name="McDonald B.R."/>
            <person name="Muller L."/>
            <person name="Melo W.G.P."/>
            <person name="Pinto-Tomas A.A."/>
            <person name="Schmitz A."/>
            <person name="Wendt-Pienkowski E."/>
            <person name="Wildman S."/>
            <person name="Zhao M."/>
            <person name="Zhang F."/>
            <person name="Bugni T.S."/>
            <person name="Andes D.R."/>
            <person name="Pupo M.T."/>
            <person name="Currie C.R."/>
        </authorList>
    </citation>
    <scope>NUCLEOTIDE SEQUENCE [LARGE SCALE GENOMIC DNA]</scope>
    <source>
        <strain evidence="2 3">SID5840</strain>
    </source>
</reference>
<dbReference type="EMBL" id="WWHY01000001">
    <property type="protein sequence ID" value="MYR31057.1"/>
    <property type="molecule type" value="Genomic_DNA"/>
</dbReference>
<evidence type="ECO:0000259" key="1">
    <source>
        <dbReference type="Pfam" id="PF10615"/>
    </source>
</evidence>
<feature type="domain" description="DUF2470" evidence="1">
    <location>
        <begin position="169"/>
        <end position="242"/>
    </location>
</feature>
<dbReference type="InterPro" id="IPR019595">
    <property type="entry name" value="DUF2470"/>
</dbReference>
<organism evidence="2 3">
    <name type="scientific">Nocardiopsis alba</name>
    <dbReference type="NCBI Taxonomy" id="53437"/>
    <lineage>
        <taxon>Bacteria</taxon>
        <taxon>Bacillati</taxon>
        <taxon>Actinomycetota</taxon>
        <taxon>Actinomycetes</taxon>
        <taxon>Streptosporangiales</taxon>
        <taxon>Nocardiopsidaceae</taxon>
        <taxon>Nocardiopsis</taxon>
    </lineage>
</organism>
<accession>A0A7K2IMK2</accession>
<evidence type="ECO:0000313" key="3">
    <source>
        <dbReference type="Proteomes" id="UP000467124"/>
    </source>
</evidence>
<sequence>MILLSPNTLAPSPVERARSVLARPNPATVTTSEASLHLTGPACHTGPDGEVTLLIPDRHRLLALLGPEGHEVTIEFTDTAPVDLRDRVRSLLWINGNLRLPSARRARDLALEAVEDDPDERLLDLGHGRTMVVLEPHLIMYSDNDGCHLLSPEEFTSLRADPFDRWEGPWLRHLERDHGDLLHAVVRHCPVPLPEGRPRPLGVDRYGLRLRMEGSDGDHDVLIPFHRPARTPHEVAHRVHELAHSPLW</sequence>
<evidence type="ECO:0000313" key="2">
    <source>
        <dbReference type="EMBL" id="MYR31057.1"/>
    </source>
</evidence>
<comment type="caution">
    <text evidence="2">The sequence shown here is derived from an EMBL/GenBank/DDBJ whole genome shotgun (WGS) entry which is preliminary data.</text>
</comment>
<dbReference type="Gene3D" id="3.20.180.10">
    <property type="entry name" value="PNP-oxidase-like"/>
    <property type="match status" value="1"/>
</dbReference>
<name>A0A7K2IMK2_9ACTN</name>
<dbReference type="Pfam" id="PF10615">
    <property type="entry name" value="DUF2470"/>
    <property type="match status" value="1"/>
</dbReference>
<dbReference type="AlphaFoldDB" id="A0A7K2IMK2"/>